<accession>A0A9D3ZJK1</accession>
<dbReference type="SUPFAM" id="SSF56672">
    <property type="entry name" value="DNA/RNA polymerases"/>
    <property type="match status" value="1"/>
</dbReference>
<dbReference type="EMBL" id="JAIQCV010000012">
    <property type="protein sequence ID" value="KAH1039539.1"/>
    <property type="molecule type" value="Genomic_DNA"/>
</dbReference>
<name>A0A9D3ZJK1_9ROSI</name>
<organism evidence="2 3">
    <name type="scientific">Gossypium stocksii</name>
    <dbReference type="NCBI Taxonomy" id="47602"/>
    <lineage>
        <taxon>Eukaryota</taxon>
        <taxon>Viridiplantae</taxon>
        <taxon>Streptophyta</taxon>
        <taxon>Embryophyta</taxon>
        <taxon>Tracheophyta</taxon>
        <taxon>Spermatophyta</taxon>
        <taxon>Magnoliopsida</taxon>
        <taxon>eudicotyledons</taxon>
        <taxon>Gunneridae</taxon>
        <taxon>Pentapetalae</taxon>
        <taxon>rosids</taxon>
        <taxon>malvids</taxon>
        <taxon>Malvales</taxon>
        <taxon>Malvaceae</taxon>
        <taxon>Malvoideae</taxon>
        <taxon>Gossypium</taxon>
    </lineage>
</organism>
<dbReference type="Pfam" id="PF00078">
    <property type="entry name" value="RVT_1"/>
    <property type="match status" value="1"/>
</dbReference>
<protein>
    <recommendedName>
        <fullName evidence="1">Reverse transcriptase domain-containing protein</fullName>
    </recommendedName>
</protein>
<gene>
    <name evidence="2" type="ORF">J1N35_041282</name>
</gene>
<evidence type="ECO:0000313" key="2">
    <source>
        <dbReference type="EMBL" id="KAH1039539.1"/>
    </source>
</evidence>
<dbReference type="OrthoDB" id="1002184at2759"/>
<dbReference type="Proteomes" id="UP000828251">
    <property type="component" value="Unassembled WGS sequence"/>
</dbReference>
<reference evidence="2 3" key="1">
    <citation type="journal article" date="2021" name="Plant Biotechnol. J.">
        <title>Multi-omics assisted identification of the key and species-specific regulatory components of drought-tolerant mechanisms in Gossypium stocksii.</title>
        <authorList>
            <person name="Yu D."/>
            <person name="Ke L."/>
            <person name="Zhang D."/>
            <person name="Wu Y."/>
            <person name="Sun Y."/>
            <person name="Mei J."/>
            <person name="Sun J."/>
            <person name="Sun Y."/>
        </authorList>
    </citation>
    <scope>NUCLEOTIDE SEQUENCE [LARGE SCALE GENOMIC DNA]</scope>
    <source>
        <strain evidence="3">cv. E1</strain>
        <tissue evidence="2">Leaf</tissue>
    </source>
</reference>
<dbReference type="InterPro" id="IPR000477">
    <property type="entry name" value="RT_dom"/>
</dbReference>
<evidence type="ECO:0000259" key="1">
    <source>
        <dbReference type="PROSITE" id="PS50878"/>
    </source>
</evidence>
<evidence type="ECO:0000313" key="3">
    <source>
        <dbReference type="Proteomes" id="UP000828251"/>
    </source>
</evidence>
<proteinExistence type="predicted"/>
<dbReference type="InterPro" id="IPR043502">
    <property type="entry name" value="DNA/RNA_pol_sf"/>
</dbReference>
<dbReference type="AlphaFoldDB" id="A0A9D3ZJK1"/>
<feature type="domain" description="Reverse transcriptase" evidence="1">
    <location>
        <begin position="112"/>
        <end position="378"/>
    </location>
</feature>
<keyword evidence="3" id="KW-1185">Reference proteome</keyword>
<comment type="caution">
    <text evidence="2">The sequence shown here is derived from an EMBL/GenBank/DDBJ whole genome shotgun (WGS) entry which is preliminary data.</text>
</comment>
<dbReference type="PANTHER" id="PTHR19446">
    <property type="entry name" value="REVERSE TRANSCRIPTASES"/>
    <property type="match status" value="1"/>
</dbReference>
<dbReference type="CDD" id="cd01650">
    <property type="entry name" value="RT_nLTR_like"/>
    <property type="match status" value="1"/>
</dbReference>
<sequence>MRRKFNKITALRNVDGEWIFDSEALKTKAVKFFQNLYGENPGPLRPLPPNAFPKISSEDVDFLEKGITNEEIKSVLFDMAPLKAPGSDGFQTTFFQNQWDNIGGGICEWVKKVFEEGIIDPKLNNTLIVLIPKVPNLENFSQFRPISLCLVLYKLLMKIIANRFKSIFPKIIGQEQACFIAGMSIVNNAIIAQVGLHSMRVKKQSQWMAIKIDLEKAYDRVRWDFVEASLIAAGIPFFLVKVIRNVISSSSMQVLWNGVPPQKFRLVRGIRQGCPLSPYLFVLCMEWLGHRFHAGISSREWNPIRLSHRGPNLSHLLFADDLVIFSRAVLTYCGLLKTFLSNFCELSGYKVNARKTNVFFSSRVQESLKGEINVMLGF</sequence>
<dbReference type="PROSITE" id="PS50878">
    <property type="entry name" value="RT_POL"/>
    <property type="match status" value="1"/>
</dbReference>